<dbReference type="InterPro" id="IPR035892">
    <property type="entry name" value="C2_domain_sf"/>
</dbReference>
<reference evidence="1" key="1">
    <citation type="submission" date="2021-06" db="EMBL/GenBank/DDBJ databases">
        <title>Parelaphostrongylus tenuis whole genome reference sequence.</title>
        <authorList>
            <person name="Garwood T.J."/>
            <person name="Larsen P.A."/>
            <person name="Fountain-Jones N.M."/>
            <person name="Garbe J.R."/>
            <person name="Macchietto M.G."/>
            <person name="Kania S.A."/>
            <person name="Gerhold R.W."/>
            <person name="Richards J.E."/>
            <person name="Wolf T.M."/>
        </authorList>
    </citation>
    <scope>NUCLEOTIDE SEQUENCE</scope>
    <source>
        <strain evidence="1">MNPRO001-30</strain>
        <tissue evidence="1">Meninges</tissue>
    </source>
</reference>
<name>A0AAD5WFN3_PARTN</name>
<keyword evidence="2" id="KW-1185">Reference proteome</keyword>
<dbReference type="Proteomes" id="UP001196413">
    <property type="component" value="Unassembled WGS sequence"/>
</dbReference>
<proteinExistence type="predicted"/>
<sequence>MFDHDSTGQPLSVGHCVIGRMGDITGYAHWIQMIKKHGLPVCMWHRMGIN</sequence>
<evidence type="ECO:0000313" key="2">
    <source>
        <dbReference type="Proteomes" id="UP001196413"/>
    </source>
</evidence>
<protein>
    <submittedName>
        <fullName evidence="1">Uncharacterized protein</fullName>
    </submittedName>
</protein>
<dbReference type="AlphaFoldDB" id="A0AAD5WFN3"/>
<organism evidence="1 2">
    <name type="scientific">Parelaphostrongylus tenuis</name>
    <name type="common">Meningeal worm</name>
    <dbReference type="NCBI Taxonomy" id="148309"/>
    <lineage>
        <taxon>Eukaryota</taxon>
        <taxon>Metazoa</taxon>
        <taxon>Ecdysozoa</taxon>
        <taxon>Nematoda</taxon>
        <taxon>Chromadorea</taxon>
        <taxon>Rhabditida</taxon>
        <taxon>Rhabditina</taxon>
        <taxon>Rhabditomorpha</taxon>
        <taxon>Strongyloidea</taxon>
        <taxon>Metastrongylidae</taxon>
        <taxon>Parelaphostrongylus</taxon>
    </lineage>
</organism>
<evidence type="ECO:0000313" key="1">
    <source>
        <dbReference type="EMBL" id="KAJ1368362.1"/>
    </source>
</evidence>
<accession>A0AAD5WFN3</accession>
<dbReference type="Gene3D" id="2.60.40.150">
    <property type="entry name" value="C2 domain"/>
    <property type="match status" value="1"/>
</dbReference>
<comment type="caution">
    <text evidence="1">The sequence shown here is derived from an EMBL/GenBank/DDBJ whole genome shotgun (WGS) entry which is preliminary data.</text>
</comment>
<gene>
    <name evidence="1" type="ORF">KIN20_029482</name>
</gene>
<dbReference type="EMBL" id="JAHQIW010006170">
    <property type="protein sequence ID" value="KAJ1368362.1"/>
    <property type="molecule type" value="Genomic_DNA"/>
</dbReference>